<feature type="transmembrane region" description="Helical" evidence="8">
    <location>
        <begin position="75"/>
        <end position="93"/>
    </location>
</feature>
<feature type="transmembrane region" description="Helical" evidence="8">
    <location>
        <begin position="180"/>
        <end position="205"/>
    </location>
</feature>
<proteinExistence type="inferred from homology"/>
<protein>
    <submittedName>
        <fullName evidence="9">ZIP family metal transporter</fullName>
    </submittedName>
</protein>
<comment type="similarity">
    <text evidence="2">Belongs to the ZIP transporter (TC 2.A.5) family.</text>
</comment>
<feature type="transmembrane region" description="Helical" evidence="8">
    <location>
        <begin position="211"/>
        <end position="233"/>
    </location>
</feature>
<evidence type="ECO:0000256" key="8">
    <source>
        <dbReference type="SAM" id="Phobius"/>
    </source>
</evidence>
<keyword evidence="7 8" id="KW-0472">Membrane</keyword>
<dbReference type="Proteomes" id="UP000291269">
    <property type="component" value="Unassembled WGS sequence"/>
</dbReference>
<keyword evidence="4 8" id="KW-0812">Transmembrane</keyword>
<keyword evidence="6 8" id="KW-1133">Transmembrane helix</keyword>
<feature type="transmembrane region" description="Helical" evidence="8">
    <location>
        <begin position="145"/>
        <end position="168"/>
    </location>
</feature>
<comment type="caution">
    <text evidence="9">The sequence shown here is derived from an EMBL/GenBank/DDBJ whole genome shotgun (WGS) entry which is preliminary data.</text>
</comment>
<evidence type="ECO:0000256" key="6">
    <source>
        <dbReference type="ARBA" id="ARBA00022989"/>
    </source>
</evidence>
<reference evidence="9 10" key="1">
    <citation type="journal article" date="2019" name="Gut">
        <title>Antibiotics-induced monodominance of a novel gut bacterial order.</title>
        <authorList>
            <person name="Hildebrand F."/>
            <person name="Moitinho-Silva L."/>
            <person name="Blasche S."/>
            <person name="Jahn M.T."/>
            <person name="Gossmann T.I."/>
            <person name="Heuerta-Cepas J."/>
            <person name="Hercog R."/>
            <person name="Luetge M."/>
            <person name="Bahram M."/>
            <person name="Pryszlak A."/>
            <person name="Alves R.J."/>
            <person name="Waszak S.M."/>
            <person name="Zhu A."/>
            <person name="Ye L."/>
            <person name="Costea P.I."/>
            <person name="Aalvink S."/>
            <person name="Belzer C."/>
            <person name="Forslund S.K."/>
            <person name="Sunagawa S."/>
            <person name="Hentschel U."/>
            <person name="Merten C."/>
            <person name="Patil K.R."/>
            <person name="Benes V."/>
            <person name="Bork P."/>
        </authorList>
    </citation>
    <scope>NUCLEOTIDE SEQUENCE [LARGE SCALE GENOMIC DNA]</scope>
    <source>
        <strain evidence="9 10">HDS1380</strain>
    </source>
</reference>
<feature type="transmembrane region" description="Helical" evidence="8">
    <location>
        <begin position="240"/>
        <end position="258"/>
    </location>
</feature>
<feature type="transmembrane region" description="Helical" evidence="8">
    <location>
        <begin position="12"/>
        <end position="34"/>
    </location>
</feature>
<sequence length="259" mass="26826">MEWFSSLQPWLQSLLATIFTYGMTAAGAALVFFSKKFNQRVLTVMMGLAGGIMIAASFFSLLMPAIENCESTGRSPAPILTIGFLAGGAFIVVSDIVMNRMNTFKNARSKSGFLLTAAVTLHNIPEGLAVGVAFGSVVAGTQSSLIAAVMLAVGIGIQNFPEGLCISLPLRNQGMSIGKAFFIGQMSGAVEIVAGIIGVFAVAAVSALLPWALAFSAGAMIAVVCSELIPASFAESKSSASIGVMLGFALMMFLDVFLG</sequence>
<evidence type="ECO:0000256" key="4">
    <source>
        <dbReference type="ARBA" id="ARBA00022692"/>
    </source>
</evidence>
<comment type="subcellular location">
    <subcellularLocation>
        <location evidence="1">Cell membrane</location>
        <topology evidence="1">Multi-pass membrane protein</topology>
    </subcellularLocation>
</comment>
<dbReference type="Pfam" id="PF02535">
    <property type="entry name" value="Zip"/>
    <property type="match status" value="1"/>
</dbReference>
<feature type="transmembrane region" description="Helical" evidence="8">
    <location>
        <begin position="113"/>
        <end position="139"/>
    </location>
</feature>
<evidence type="ECO:0000256" key="2">
    <source>
        <dbReference type="ARBA" id="ARBA00006939"/>
    </source>
</evidence>
<gene>
    <name evidence="9" type="ORF">ESZ91_10895</name>
</gene>
<keyword evidence="3" id="KW-1003">Cell membrane</keyword>
<dbReference type="InterPro" id="IPR003689">
    <property type="entry name" value="ZIP"/>
</dbReference>
<dbReference type="PANTHER" id="PTHR11040">
    <property type="entry name" value="ZINC/IRON TRANSPORTER"/>
    <property type="match status" value="1"/>
</dbReference>
<evidence type="ECO:0000313" key="9">
    <source>
        <dbReference type="EMBL" id="RXZ57853.1"/>
    </source>
</evidence>
<name>A0A4Q2K6Z6_9FIRM</name>
<dbReference type="AlphaFoldDB" id="A0A4Q2K6Z6"/>
<feature type="transmembrane region" description="Helical" evidence="8">
    <location>
        <begin position="41"/>
        <end position="63"/>
    </location>
</feature>
<organism evidence="9 10">
    <name type="scientific">Candidatus Borkfalkia ceftriaxoniphila</name>
    <dbReference type="NCBI Taxonomy" id="2508949"/>
    <lineage>
        <taxon>Bacteria</taxon>
        <taxon>Bacillati</taxon>
        <taxon>Bacillota</taxon>
        <taxon>Clostridia</taxon>
        <taxon>Christensenellales</taxon>
        <taxon>Christensenellaceae</taxon>
        <taxon>Candidatus Borkfalkia</taxon>
    </lineage>
</organism>
<accession>A0A4Q2K6Z6</accession>
<dbReference type="EMBL" id="SDOZ01000005">
    <property type="protein sequence ID" value="RXZ57853.1"/>
    <property type="molecule type" value="Genomic_DNA"/>
</dbReference>
<dbReference type="GO" id="GO:0005385">
    <property type="term" value="F:zinc ion transmembrane transporter activity"/>
    <property type="evidence" value="ECO:0007669"/>
    <property type="project" value="TreeGrafter"/>
</dbReference>
<keyword evidence="5" id="KW-0862">Zinc</keyword>
<keyword evidence="10" id="KW-1185">Reference proteome</keyword>
<evidence type="ECO:0000256" key="5">
    <source>
        <dbReference type="ARBA" id="ARBA00022833"/>
    </source>
</evidence>
<evidence type="ECO:0000256" key="1">
    <source>
        <dbReference type="ARBA" id="ARBA00004651"/>
    </source>
</evidence>
<evidence type="ECO:0000256" key="7">
    <source>
        <dbReference type="ARBA" id="ARBA00023136"/>
    </source>
</evidence>
<dbReference type="PANTHER" id="PTHR11040:SF211">
    <property type="entry name" value="ZINC TRANSPORTER ZIP11"/>
    <property type="match status" value="1"/>
</dbReference>
<dbReference type="RefSeq" id="WP_129227198.1">
    <property type="nucleotide sequence ID" value="NZ_SDOZ01000005.1"/>
</dbReference>
<dbReference type="GO" id="GO:0005886">
    <property type="term" value="C:plasma membrane"/>
    <property type="evidence" value="ECO:0007669"/>
    <property type="project" value="UniProtKB-SubCell"/>
</dbReference>
<evidence type="ECO:0000313" key="10">
    <source>
        <dbReference type="Proteomes" id="UP000291269"/>
    </source>
</evidence>
<dbReference type="OrthoDB" id="9787346at2"/>
<evidence type="ECO:0000256" key="3">
    <source>
        <dbReference type="ARBA" id="ARBA00022475"/>
    </source>
</evidence>